<dbReference type="OrthoDB" id="1421013at2759"/>
<comment type="function">
    <text evidence="1">Plays a role in the recruitment of the exosome to pre-rRNA to mediate the 3'-5' end processing of the 5.8S rRNA.</text>
</comment>
<dbReference type="GO" id="GO:0005730">
    <property type="term" value="C:nucleolus"/>
    <property type="evidence" value="ECO:0007669"/>
    <property type="project" value="UniProtKB-SubCell"/>
</dbReference>
<dbReference type="PANTHER" id="PTHR15341:SF3">
    <property type="entry name" value="NUCLEAR NUCLEIC ACID-BINDING PROTEIN C1D"/>
    <property type="match status" value="1"/>
</dbReference>
<dbReference type="InterPro" id="IPR011082">
    <property type="entry name" value="Exosome-assoc_fac/DNA_repair"/>
</dbReference>
<keyword evidence="1" id="KW-0539">Nucleus</keyword>
<evidence type="ECO:0000313" key="4">
    <source>
        <dbReference type="Proteomes" id="UP000835052"/>
    </source>
</evidence>
<organism evidence="3 4">
    <name type="scientific">Caenorhabditis auriculariae</name>
    <dbReference type="NCBI Taxonomy" id="2777116"/>
    <lineage>
        <taxon>Eukaryota</taxon>
        <taxon>Metazoa</taxon>
        <taxon>Ecdysozoa</taxon>
        <taxon>Nematoda</taxon>
        <taxon>Chromadorea</taxon>
        <taxon>Rhabditida</taxon>
        <taxon>Rhabditina</taxon>
        <taxon>Rhabditomorpha</taxon>
        <taxon>Rhabditoidea</taxon>
        <taxon>Rhabditidae</taxon>
        <taxon>Peloderinae</taxon>
        <taxon>Caenorhabditis</taxon>
    </lineage>
</organism>
<keyword evidence="1" id="KW-0238">DNA-binding</keyword>
<feature type="compositionally biased region" description="Basic and acidic residues" evidence="2">
    <location>
        <begin position="124"/>
        <end position="141"/>
    </location>
</feature>
<dbReference type="GO" id="GO:0003677">
    <property type="term" value="F:DNA binding"/>
    <property type="evidence" value="ECO:0007669"/>
    <property type="project" value="UniProtKB-KW"/>
</dbReference>
<name>A0A8S1H408_9PELO</name>
<reference evidence="3" key="1">
    <citation type="submission" date="2020-10" db="EMBL/GenBank/DDBJ databases">
        <authorList>
            <person name="Kikuchi T."/>
        </authorList>
    </citation>
    <scope>NUCLEOTIDE SEQUENCE</scope>
    <source>
        <strain evidence="3">NKZ352</strain>
    </source>
</reference>
<comment type="similarity">
    <text evidence="1">Belongs to the C1D family.</text>
</comment>
<dbReference type="GO" id="GO:0010468">
    <property type="term" value="P:regulation of gene expression"/>
    <property type="evidence" value="ECO:0007669"/>
    <property type="project" value="TreeGrafter"/>
</dbReference>
<proteinExistence type="inferred from homology"/>
<keyword evidence="1" id="KW-0698">rRNA processing</keyword>
<sequence length="149" mass="17009">MSTKANIPPEVVDQLMKFDQALTKMEESLEPLLNDGIDVHLQRSAIDMAMADITSMFAMDSLHWAQQSLRGEQPEKNDELLIDINRTKKFNAELKTLQERQEAPRVSKQGAANFIRNALWELPEGSKDAEKDEKPSKDQSTSKKARKRR</sequence>
<dbReference type="PANTHER" id="PTHR15341">
    <property type="entry name" value="SUN-COR STEROID HORMONE RECEPTOR CO-REPRESSOR"/>
    <property type="match status" value="1"/>
</dbReference>
<feature type="region of interest" description="Disordered" evidence="2">
    <location>
        <begin position="122"/>
        <end position="149"/>
    </location>
</feature>
<protein>
    <recommendedName>
        <fullName evidence="1">Nuclear nucleic acid-binding protein C1D</fullName>
    </recommendedName>
</protein>
<dbReference type="GO" id="GO:0000178">
    <property type="term" value="C:exosome (RNase complex)"/>
    <property type="evidence" value="ECO:0007669"/>
    <property type="project" value="TreeGrafter"/>
</dbReference>
<comment type="subunit">
    <text evidence="1">Monomer and homodimer.</text>
</comment>
<dbReference type="GO" id="GO:0003723">
    <property type="term" value="F:RNA binding"/>
    <property type="evidence" value="ECO:0007669"/>
    <property type="project" value="UniProtKB-UniRule"/>
</dbReference>
<keyword evidence="1" id="KW-0963">Cytoplasm</keyword>
<accession>A0A8S1H408</accession>
<dbReference type="GO" id="GO:0005737">
    <property type="term" value="C:cytoplasm"/>
    <property type="evidence" value="ECO:0007669"/>
    <property type="project" value="UniProtKB-SubCell"/>
</dbReference>
<dbReference type="Proteomes" id="UP000835052">
    <property type="component" value="Unassembled WGS sequence"/>
</dbReference>
<gene>
    <name evidence="3" type="ORF">CAUJ_LOCUS6106</name>
</gene>
<comment type="caution">
    <text evidence="3">The sequence shown here is derived from an EMBL/GenBank/DDBJ whole genome shotgun (WGS) entry which is preliminary data.</text>
</comment>
<dbReference type="EMBL" id="CAJGYM010000014">
    <property type="protein sequence ID" value="CAD6190187.1"/>
    <property type="molecule type" value="Genomic_DNA"/>
</dbReference>
<dbReference type="AlphaFoldDB" id="A0A8S1H408"/>
<evidence type="ECO:0000256" key="2">
    <source>
        <dbReference type="SAM" id="MobiDB-lite"/>
    </source>
</evidence>
<keyword evidence="4" id="KW-1185">Reference proteome</keyword>
<keyword evidence="1" id="KW-0694">RNA-binding</keyword>
<dbReference type="GO" id="GO:0000460">
    <property type="term" value="P:maturation of 5.8S rRNA"/>
    <property type="evidence" value="ECO:0007669"/>
    <property type="project" value="TreeGrafter"/>
</dbReference>
<comment type="subcellular location">
    <subcellularLocation>
        <location evidence="1">Cytoplasm</location>
    </subcellularLocation>
    <subcellularLocation>
        <location evidence="1">Nucleus</location>
        <location evidence="1">Nucleolus</location>
    </subcellularLocation>
    <subcellularLocation>
        <location evidence="1">Nucleus</location>
    </subcellularLocation>
</comment>
<evidence type="ECO:0000313" key="3">
    <source>
        <dbReference type="EMBL" id="CAD6190187.1"/>
    </source>
</evidence>
<evidence type="ECO:0000256" key="1">
    <source>
        <dbReference type="RuleBase" id="RU368003"/>
    </source>
</evidence>